<gene>
    <name evidence="2" type="ORF">THAOC_12418</name>
</gene>
<dbReference type="EMBL" id="AGNL01014586">
    <property type="protein sequence ID" value="EJK66646.1"/>
    <property type="molecule type" value="Genomic_DNA"/>
</dbReference>
<feature type="compositionally biased region" description="Polar residues" evidence="1">
    <location>
        <begin position="25"/>
        <end position="34"/>
    </location>
</feature>
<comment type="caution">
    <text evidence="2">The sequence shown here is derived from an EMBL/GenBank/DDBJ whole genome shotgun (WGS) entry which is preliminary data.</text>
</comment>
<feature type="region of interest" description="Disordered" evidence="1">
    <location>
        <begin position="83"/>
        <end position="172"/>
    </location>
</feature>
<protein>
    <submittedName>
        <fullName evidence="2">Uncharacterized protein</fullName>
    </submittedName>
</protein>
<sequence length="199" mass="21820">MSDKSDESDDPSDEEGETKAAFPTSAWSKGSSVIASGEGNCREDRIVATIVVFQQLSQIDDSSLLLTTEQRLSAGTLVLPTNPSLDTGTYTPPLRSLHSTFPVRPRKGPRRNPPPISYLGRATAPHQAPGWRQSTARHTKYTRDTMGGKKKQRSRQRKVEQKSKGVDSTKFMKRVENYRRTLSSATPASVCGALGDKEA</sequence>
<reference evidence="2 3" key="1">
    <citation type="journal article" date="2012" name="Genome Biol.">
        <title>Genome and low-iron response of an oceanic diatom adapted to chronic iron limitation.</title>
        <authorList>
            <person name="Lommer M."/>
            <person name="Specht M."/>
            <person name="Roy A.S."/>
            <person name="Kraemer L."/>
            <person name="Andreson R."/>
            <person name="Gutowska M.A."/>
            <person name="Wolf J."/>
            <person name="Bergner S.V."/>
            <person name="Schilhabel M.B."/>
            <person name="Klostermeier U.C."/>
            <person name="Beiko R.G."/>
            <person name="Rosenstiel P."/>
            <person name="Hippler M."/>
            <person name="Laroche J."/>
        </authorList>
    </citation>
    <scope>NUCLEOTIDE SEQUENCE [LARGE SCALE GENOMIC DNA]</scope>
    <source>
        <strain evidence="2 3">CCMP1005</strain>
    </source>
</reference>
<name>K0T054_THAOC</name>
<accession>K0T054</accession>
<organism evidence="2 3">
    <name type="scientific">Thalassiosira oceanica</name>
    <name type="common">Marine diatom</name>
    <dbReference type="NCBI Taxonomy" id="159749"/>
    <lineage>
        <taxon>Eukaryota</taxon>
        <taxon>Sar</taxon>
        <taxon>Stramenopiles</taxon>
        <taxon>Ochrophyta</taxon>
        <taxon>Bacillariophyta</taxon>
        <taxon>Coscinodiscophyceae</taxon>
        <taxon>Thalassiosirophycidae</taxon>
        <taxon>Thalassiosirales</taxon>
        <taxon>Thalassiosiraceae</taxon>
        <taxon>Thalassiosira</taxon>
    </lineage>
</organism>
<feature type="compositionally biased region" description="Acidic residues" evidence="1">
    <location>
        <begin position="1"/>
        <end position="16"/>
    </location>
</feature>
<feature type="compositionally biased region" description="Basic and acidic residues" evidence="1">
    <location>
        <begin position="157"/>
        <end position="167"/>
    </location>
</feature>
<evidence type="ECO:0000256" key="1">
    <source>
        <dbReference type="SAM" id="MobiDB-lite"/>
    </source>
</evidence>
<feature type="non-terminal residue" evidence="2">
    <location>
        <position position="199"/>
    </location>
</feature>
<evidence type="ECO:0000313" key="2">
    <source>
        <dbReference type="EMBL" id="EJK66646.1"/>
    </source>
</evidence>
<evidence type="ECO:0000313" key="3">
    <source>
        <dbReference type="Proteomes" id="UP000266841"/>
    </source>
</evidence>
<proteinExistence type="predicted"/>
<dbReference type="AlphaFoldDB" id="K0T054"/>
<keyword evidence="3" id="KW-1185">Reference proteome</keyword>
<feature type="region of interest" description="Disordered" evidence="1">
    <location>
        <begin position="1"/>
        <end position="35"/>
    </location>
</feature>
<dbReference type="Proteomes" id="UP000266841">
    <property type="component" value="Unassembled WGS sequence"/>
</dbReference>